<gene>
    <name evidence="2" type="ORF">LQV63_08030</name>
</gene>
<dbReference type="PANTHER" id="PTHR43431">
    <property type="entry name" value="OXIDOREDUCTASE, SHORT CHAIN DEHYDROGENASE/REDUCTASE FAMILY (AFU_ORTHOLOGUE AFUA_5G14000)"/>
    <property type="match status" value="1"/>
</dbReference>
<keyword evidence="1" id="KW-1133">Transmembrane helix</keyword>
<evidence type="ECO:0000256" key="1">
    <source>
        <dbReference type="SAM" id="Phobius"/>
    </source>
</evidence>
<dbReference type="Pfam" id="PF00106">
    <property type="entry name" value="adh_short"/>
    <property type="match status" value="1"/>
</dbReference>
<evidence type="ECO:0000313" key="3">
    <source>
        <dbReference type="Proteomes" id="UP001199916"/>
    </source>
</evidence>
<reference evidence="2 3" key="1">
    <citation type="submission" date="2021-11" db="EMBL/GenBank/DDBJ databases">
        <title>Draft genome sequence of Paenibacillus profundus YoMME, a new Gram-positive bacteria with exoelectrogenic properties.</title>
        <authorList>
            <person name="Hubenova Y."/>
            <person name="Hubenova E."/>
            <person name="Manasiev Y."/>
            <person name="Peykov S."/>
            <person name="Mitov M."/>
        </authorList>
    </citation>
    <scope>NUCLEOTIDE SEQUENCE [LARGE SCALE GENOMIC DNA]</scope>
    <source>
        <strain evidence="2 3">YoMME</strain>
    </source>
</reference>
<dbReference type="Gene3D" id="3.40.50.720">
    <property type="entry name" value="NAD(P)-binding Rossmann-like Domain"/>
    <property type="match status" value="1"/>
</dbReference>
<dbReference type="InterPro" id="IPR002347">
    <property type="entry name" value="SDR_fam"/>
</dbReference>
<dbReference type="PRINTS" id="PR01397">
    <property type="entry name" value="DHBDHDRGNASE"/>
</dbReference>
<dbReference type="Proteomes" id="UP001199916">
    <property type="component" value="Unassembled WGS sequence"/>
</dbReference>
<name>A0ABS8YDX8_9BACL</name>
<dbReference type="SUPFAM" id="SSF51735">
    <property type="entry name" value="NAD(P)-binding Rossmann-fold domains"/>
    <property type="match status" value="1"/>
</dbReference>
<feature type="transmembrane region" description="Helical" evidence="1">
    <location>
        <begin position="6"/>
        <end position="24"/>
    </location>
</feature>
<dbReference type="InterPro" id="IPR003560">
    <property type="entry name" value="DHB_DH"/>
</dbReference>
<dbReference type="EMBL" id="JAJNBZ010000004">
    <property type="protein sequence ID" value="MCE5169257.1"/>
    <property type="molecule type" value="Genomic_DNA"/>
</dbReference>
<comment type="caution">
    <text evidence="2">The sequence shown here is derived from an EMBL/GenBank/DDBJ whole genome shotgun (WGS) entry which is preliminary data.</text>
</comment>
<keyword evidence="3" id="KW-1185">Reference proteome</keyword>
<dbReference type="PANTHER" id="PTHR43431:SF1">
    <property type="entry name" value="OS08G0476300 PROTEIN"/>
    <property type="match status" value="1"/>
</dbReference>
<evidence type="ECO:0000313" key="2">
    <source>
        <dbReference type="EMBL" id="MCE5169257.1"/>
    </source>
</evidence>
<accession>A0ABS8YDX8</accession>
<dbReference type="InterPro" id="IPR036291">
    <property type="entry name" value="NAD(P)-bd_dom_sf"/>
</dbReference>
<protein>
    <submittedName>
        <fullName evidence="2">SDR family NAD(P)-dependent oxidoreductase</fullName>
    </submittedName>
</protein>
<keyword evidence="1" id="KW-0812">Transmembrane</keyword>
<organism evidence="2 3">
    <name type="scientific">Paenibacillus profundus</name>
    <dbReference type="NCBI Taxonomy" id="1173085"/>
    <lineage>
        <taxon>Bacteria</taxon>
        <taxon>Bacillati</taxon>
        <taxon>Bacillota</taxon>
        <taxon>Bacilli</taxon>
        <taxon>Bacillales</taxon>
        <taxon>Paenibacillaceae</taxon>
        <taxon>Paenibacillus</taxon>
    </lineage>
</organism>
<proteinExistence type="predicted"/>
<dbReference type="RefSeq" id="WP_233696291.1">
    <property type="nucleotide sequence ID" value="NZ_JAJNBZ010000004.1"/>
</dbReference>
<keyword evidence="1" id="KW-0472">Membrane</keyword>
<sequence length="217" mass="22979">MTQPMIWIVGAGCGIGLGIAKSFGQRGYRPMLITREAQTLSQMQDILRDMNIEAAGSVAHTGDEQALRETLAHLDTEWGTPDVLVYNASAHTPGLPSEVVPGQVTEDFKVNVIGALTAAQCVLPGMKARGTGSLLLTGGGQALHPTASLASLGIGKSALRSLALSLHEEFKGYGLYAGTLTVCGFVQQNTPFDPQTIGDAFYQMHMKKVEAEVVLKP</sequence>